<keyword evidence="2" id="KW-1133">Transmembrane helix</keyword>
<evidence type="ECO:0000313" key="3">
    <source>
        <dbReference type="EMBL" id="MBX26998.1"/>
    </source>
</evidence>
<feature type="region of interest" description="Disordered" evidence="1">
    <location>
        <begin position="105"/>
        <end position="135"/>
    </location>
</feature>
<accession>A0A2P2M9U7</accession>
<reference evidence="3" key="1">
    <citation type="submission" date="2018-02" db="EMBL/GenBank/DDBJ databases">
        <title>Rhizophora mucronata_Transcriptome.</title>
        <authorList>
            <person name="Meera S.P."/>
            <person name="Sreeshan A."/>
            <person name="Augustine A."/>
        </authorList>
    </citation>
    <scope>NUCLEOTIDE SEQUENCE</scope>
    <source>
        <tissue evidence="3">Leaf</tissue>
    </source>
</reference>
<evidence type="ECO:0000256" key="2">
    <source>
        <dbReference type="SAM" id="Phobius"/>
    </source>
</evidence>
<proteinExistence type="predicted"/>
<dbReference type="AlphaFoldDB" id="A0A2P2M9U7"/>
<evidence type="ECO:0000256" key="1">
    <source>
        <dbReference type="SAM" id="MobiDB-lite"/>
    </source>
</evidence>
<dbReference type="EMBL" id="GGEC01046514">
    <property type="protein sequence ID" value="MBX26998.1"/>
    <property type="molecule type" value="Transcribed_RNA"/>
</dbReference>
<organism evidence="3">
    <name type="scientific">Rhizophora mucronata</name>
    <name type="common">Asiatic mangrove</name>
    <dbReference type="NCBI Taxonomy" id="61149"/>
    <lineage>
        <taxon>Eukaryota</taxon>
        <taxon>Viridiplantae</taxon>
        <taxon>Streptophyta</taxon>
        <taxon>Embryophyta</taxon>
        <taxon>Tracheophyta</taxon>
        <taxon>Spermatophyta</taxon>
        <taxon>Magnoliopsida</taxon>
        <taxon>eudicotyledons</taxon>
        <taxon>Gunneridae</taxon>
        <taxon>Pentapetalae</taxon>
        <taxon>rosids</taxon>
        <taxon>fabids</taxon>
        <taxon>Malpighiales</taxon>
        <taxon>Rhizophoraceae</taxon>
        <taxon>Rhizophora</taxon>
    </lineage>
</organism>
<sequence>MRLLHCYPTIVMYVFHHMGSLSQIPFFMPLSSQYFLMHIQNNDAQYLFNEYNHSSCLEFGITPQDKINNWRETALILTSIFFLAAAIWFIGIFLHSVDRFNEESRNQVTPSERASTAPLLEGRTAGTTTGALAEP</sequence>
<name>A0A2P2M9U7_RHIMU</name>
<keyword evidence="2" id="KW-0472">Membrane</keyword>
<feature type="transmembrane region" description="Helical" evidence="2">
    <location>
        <begin position="74"/>
        <end position="97"/>
    </location>
</feature>
<protein>
    <submittedName>
        <fullName evidence="3">Uncharacterized protein</fullName>
    </submittedName>
</protein>
<feature type="compositionally biased region" description="Low complexity" evidence="1">
    <location>
        <begin position="119"/>
        <end position="135"/>
    </location>
</feature>
<keyword evidence="2" id="KW-0812">Transmembrane</keyword>
<feature type="transmembrane region" description="Helical" evidence="2">
    <location>
        <begin position="7"/>
        <end position="28"/>
    </location>
</feature>